<name>A0A1I2IZH6_9ACTN</name>
<protein>
    <submittedName>
        <fullName evidence="1">Uncharacterized protein</fullName>
    </submittedName>
</protein>
<gene>
    <name evidence="1" type="ORF">SAMN02787118_107129</name>
</gene>
<accession>A0A1I2IZH6</accession>
<dbReference type="AlphaFoldDB" id="A0A1I2IZH6"/>
<evidence type="ECO:0000313" key="2">
    <source>
        <dbReference type="Proteomes" id="UP000181942"/>
    </source>
</evidence>
<dbReference type="EMBL" id="FONR01000007">
    <property type="protein sequence ID" value="SFF47684.1"/>
    <property type="molecule type" value="Genomic_DNA"/>
</dbReference>
<reference evidence="1 2" key="1">
    <citation type="submission" date="2016-10" db="EMBL/GenBank/DDBJ databases">
        <authorList>
            <person name="de Groot N.N."/>
        </authorList>
    </citation>
    <scope>NUCLEOTIDE SEQUENCE [LARGE SCALE GENOMIC DNA]</scope>
    <source>
        <strain evidence="1 2">OK461</strain>
    </source>
</reference>
<sequence>MRVSKRVSVRVSVRVPMPGWPCRVSPTAYGSVPVPYVPGGASPSGPLTRAYPTGTG</sequence>
<organism evidence="1 2">
    <name type="scientific">Streptomyces mirabilis</name>
    <dbReference type="NCBI Taxonomy" id="68239"/>
    <lineage>
        <taxon>Bacteria</taxon>
        <taxon>Bacillati</taxon>
        <taxon>Actinomycetota</taxon>
        <taxon>Actinomycetes</taxon>
        <taxon>Kitasatosporales</taxon>
        <taxon>Streptomycetaceae</taxon>
        <taxon>Streptomyces</taxon>
    </lineage>
</organism>
<evidence type="ECO:0000313" key="1">
    <source>
        <dbReference type="EMBL" id="SFF47684.1"/>
    </source>
</evidence>
<dbReference type="Proteomes" id="UP000181942">
    <property type="component" value="Unassembled WGS sequence"/>
</dbReference>
<proteinExistence type="predicted"/>